<sequence length="189" mass="21018">MGSPSRWDADSAFASLLDEDGIQMYHLQDGMQTYHVQYVQVDPEADEDDEGQQAPPYPHRHRSSTGSGVMHQRHPFPHSLSSPQILTPPASPAHVRVTILPPVRHARHHLETVDAHIFLSGSAGSLSTTVAFLYVLWSFPRFIRHVKSEGASPTVVVHLCTFYQSNLARVVSRFSSPLILPLYCSHSTS</sequence>
<feature type="transmembrane region" description="Helical" evidence="2">
    <location>
        <begin position="117"/>
        <end position="137"/>
    </location>
</feature>
<keyword evidence="2" id="KW-0472">Membrane</keyword>
<evidence type="ECO:0000313" key="3">
    <source>
        <dbReference type="EMBL" id="KZT07936.1"/>
    </source>
</evidence>
<dbReference type="RefSeq" id="XP_040765676.1">
    <property type="nucleotide sequence ID" value="XM_040912404.1"/>
</dbReference>
<evidence type="ECO:0000256" key="2">
    <source>
        <dbReference type="SAM" id="Phobius"/>
    </source>
</evidence>
<reference evidence="3 4" key="1">
    <citation type="journal article" date="2016" name="Mol. Biol. Evol.">
        <title>Comparative Genomics of Early-Diverging Mushroom-Forming Fungi Provides Insights into the Origins of Lignocellulose Decay Capabilities.</title>
        <authorList>
            <person name="Nagy L.G."/>
            <person name="Riley R."/>
            <person name="Tritt A."/>
            <person name="Adam C."/>
            <person name="Daum C."/>
            <person name="Floudas D."/>
            <person name="Sun H."/>
            <person name="Yadav J.S."/>
            <person name="Pangilinan J."/>
            <person name="Larsson K.H."/>
            <person name="Matsuura K."/>
            <person name="Barry K."/>
            <person name="Labutti K."/>
            <person name="Kuo R."/>
            <person name="Ohm R.A."/>
            <person name="Bhattacharya S.S."/>
            <person name="Shirouzu T."/>
            <person name="Yoshinaga Y."/>
            <person name="Martin F.M."/>
            <person name="Grigoriev I.V."/>
            <person name="Hibbett D.S."/>
        </authorList>
    </citation>
    <scope>NUCLEOTIDE SEQUENCE [LARGE SCALE GENOMIC DNA]</scope>
    <source>
        <strain evidence="3 4">93-53</strain>
    </source>
</reference>
<evidence type="ECO:0000313" key="4">
    <source>
        <dbReference type="Proteomes" id="UP000076871"/>
    </source>
</evidence>
<keyword evidence="4" id="KW-1185">Reference proteome</keyword>
<dbReference type="STRING" id="1314785.A0A165EXQ3"/>
<gene>
    <name evidence="3" type="ORF">LAESUDRAFT_758067</name>
</gene>
<dbReference type="GeneID" id="63829432"/>
<evidence type="ECO:0000256" key="1">
    <source>
        <dbReference type="SAM" id="MobiDB-lite"/>
    </source>
</evidence>
<name>A0A165EXQ3_9APHY</name>
<organism evidence="3 4">
    <name type="scientific">Laetiporus sulphureus 93-53</name>
    <dbReference type="NCBI Taxonomy" id="1314785"/>
    <lineage>
        <taxon>Eukaryota</taxon>
        <taxon>Fungi</taxon>
        <taxon>Dikarya</taxon>
        <taxon>Basidiomycota</taxon>
        <taxon>Agaricomycotina</taxon>
        <taxon>Agaricomycetes</taxon>
        <taxon>Polyporales</taxon>
        <taxon>Laetiporus</taxon>
    </lineage>
</organism>
<dbReference type="Proteomes" id="UP000076871">
    <property type="component" value="Unassembled WGS sequence"/>
</dbReference>
<accession>A0A165EXQ3</accession>
<proteinExistence type="predicted"/>
<protein>
    <submittedName>
        <fullName evidence="3">Uncharacterized protein</fullName>
    </submittedName>
</protein>
<dbReference type="AlphaFoldDB" id="A0A165EXQ3"/>
<keyword evidence="2" id="KW-1133">Transmembrane helix</keyword>
<dbReference type="OrthoDB" id="2384193at2759"/>
<keyword evidence="2" id="KW-0812">Transmembrane</keyword>
<feature type="region of interest" description="Disordered" evidence="1">
    <location>
        <begin position="44"/>
        <end position="89"/>
    </location>
</feature>
<dbReference type="EMBL" id="KV427617">
    <property type="protein sequence ID" value="KZT07936.1"/>
    <property type="molecule type" value="Genomic_DNA"/>
</dbReference>
<dbReference type="InParanoid" id="A0A165EXQ3"/>